<proteinExistence type="inferred from homology"/>
<dbReference type="GO" id="GO:0006955">
    <property type="term" value="P:immune response"/>
    <property type="evidence" value="ECO:0007669"/>
    <property type="project" value="InterPro"/>
</dbReference>
<dbReference type="GO" id="GO:0005764">
    <property type="term" value="C:lysosome"/>
    <property type="evidence" value="ECO:0007669"/>
    <property type="project" value="TreeGrafter"/>
</dbReference>
<dbReference type="InterPro" id="IPR042886">
    <property type="entry name" value="Cystatin-F"/>
</dbReference>
<reference evidence="5" key="2">
    <citation type="submission" date="2004-02" db="EMBL/GenBank/DDBJ databases">
        <authorList>
            <consortium name="Genoscope"/>
            <consortium name="Whitehead Institute Centre for Genome Research"/>
        </authorList>
    </citation>
    <scope>NUCLEOTIDE SEQUENCE</scope>
</reference>
<gene>
    <name evidence="5" type="ORF">GSTENG00025017001</name>
</gene>
<dbReference type="GO" id="GO:0005794">
    <property type="term" value="C:Golgi apparatus"/>
    <property type="evidence" value="ECO:0007669"/>
    <property type="project" value="TreeGrafter"/>
</dbReference>
<protein>
    <submittedName>
        <fullName evidence="5">(spotted green pufferfish) hypothetical protein</fullName>
    </submittedName>
</protein>
<feature type="domain" description="Cystatin" evidence="4">
    <location>
        <begin position="26"/>
        <end position="137"/>
    </location>
</feature>
<dbReference type="Pfam" id="PF00031">
    <property type="entry name" value="Cystatin"/>
    <property type="match status" value="1"/>
</dbReference>
<keyword evidence="3" id="KW-0732">Signal</keyword>
<organism evidence="5">
    <name type="scientific">Tetraodon nigroviridis</name>
    <name type="common">Spotted green pufferfish</name>
    <name type="synonym">Chelonodon nigroviridis</name>
    <dbReference type="NCBI Taxonomy" id="99883"/>
    <lineage>
        <taxon>Eukaryota</taxon>
        <taxon>Metazoa</taxon>
        <taxon>Chordata</taxon>
        <taxon>Craniata</taxon>
        <taxon>Vertebrata</taxon>
        <taxon>Euteleostomi</taxon>
        <taxon>Actinopterygii</taxon>
        <taxon>Neopterygii</taxon>
        <taxon>Teleostei</taxon>
        <taxon>Neoteleostei</taxon>
        <taxon>Acanthomorphata</taxon>
        <taxon>Eupercaria</taxon>
        <taxon>Tetraodontiformes</taxon>
        <taxon>Tetradontoidea</taxon>
        <taxon>Tetraodontidae</taxon>
        <taxon>Tetraodon</taxon>
    </lineage>
</organism>
<dbReference type="SMART" id="SM00043">
    <property type="entry name" value="CY"/>
    <property type="match status" value="1"/>
</dbReference>
<accession>Q4S2M6</accession>
<feature type="chain" id="PRO_5018692529" evidence="3">
    <location>
        <begin position="20"/>
        <end position="138"/>
    </location>
</feature>
<dbReference type="InterPro" id="IPR046350">
    <property type="entry name" value="Cystatin_sf"/>
</dbReference>
<dbReference type="PANTHER" id="PTHR47141:SF1">
    <property type="entry name" value="CYSTATIN-F"/>
    <property type="match status" value="1"/>
</dbReference>
<comment type="caution">
    <text evidence="5">The sequence shown here is derived from an EMBL/GenBank/DDBJ whole genome shotgun (WGS) entry which is preliminary data.</text>
</comment>
<dbReference type="GO" id="GO:0005783">
    <property type="term" value="C:endoplasmic reticulum"/>
    <property type="evidence" value="ECO:0007669"/>
    <property type="project" value="TreeGrafter"/>
</dbReference>
<evidence type="ECO:0000259" key="4">
    <source>
        <dbReference type="SMART" id="SM00043"/>
    </source>
</evidence>
<dbReference type="GO" id="GO:0005615">
    <property type="term" value="C:extracellular space"/>
    <property type="evidence" value="ECO:0007669"/>
    <property type="project" value="TreeGrafter"/>
</dbReference>
<evidence type="ECO:0000256" key="1">
    <source>
        <dbReference type="ARBA" id="ARBA00009403"/>
    </source>
</evidence>
<dbReference type="Gene3D" id="3.10.450.10">
    <property type="match status" value="1"/>
</dbReference>
<dbReference type="GO" id="GO:1903979">
    <property type="term" value="P:negative regulation of microglial cell activation"/>
    <property type="evidence" value="ECO:0007669"/>
    <property type="project" value="TreeGrafter"/>
</dbReference>
<keyword evidence="2" id="KW-1015">Disulfide bond</keyword>
<dbReference type="HOGENOM" id="CLU_118168_0_1_1"/>
<dbReference type="GO" id="GO:0031643">
    <property type="term" value="P:positive regulation of myelination"/>
    <property type="evidence" value="ECO:0007669"/>
    <property type="project" value="TreeGrafter"/>
</dbReference>
<dbReference type="KEGG" id="tng:GSTEN00025017G001"/>
<dbReference type="SUPFAM" id="SSF54403">
    <property type="entry name" value="Cystatin/monellin"/>
    <property type="match status" value="1"/>
</dbReference>
<evidence type="ECO:0000256" key="2">
    <source>
        <dbReference type="ARBA" id="ARBA00023157"/>
    </source>
</evidence>
<evidence type="ECO:0000313" key="5">
    <source>
        <dbReference type="EMBL" id="CAG05106.1"/>
    </source>
</evidence>
<dbReference type="GO" id="GO:0004869">
    <property type="term" value="F:cysteine-type endopeptidase inhibitor activity"/>
    <property type="evidence" value="ECO:0007669"/>
    <property type="project" value="InterPro"/>
</dbReference>
<evidence type="ECO:0000256" key="3">
    <source>
        <dbReference type="SAM" id="SignalP"/>
    </source>
</evidence>
<feature type="signal peptide" evidence="3">
    <location>
        <begin position="1"/>
        <end position="19"/>
    </location>
</feature>
<sequence length="138" mass="15532">MMAMKRLLLLLMEVALVLAGHQGGNFIPGAPVNISTDDAGLQQAVLNATYLYNNQSNDAFLFKPSAVVRAQRQIVKGFKYLVDFQISRTVCRKRDAHADLSRCDFQPKGLLHQTIQCHFEVWLIPWENVAEQVLSCKS</sequence>
<comment type="similarity">
    <text evidence="1">Belongs to the cystatin family.</text>
</comment>
<dbReference type="PANTHER" id="PTHR47141">
    <property type="entry name" value="CYSTATIN-F"/>
    <property type="match status" value="1"/>
</dbReference>
<dbReference type="FunFam" id="3.10.450.10:FF:000004">
    <property type="entry name" value="Cystatin C"/>
    <property type="match status" value="1"/>
</dbReference>
<dbReference type="CDD" id="cd00042">
    <property type="entry name" value="CY"/>
    <property type="match status" value="1"/>
</dbReference>
<name>Q4S2M6_TETNG</name>
<reference evidence="5" key="1">
    <citation type="journal article" date="2004" name="Nature">
        <title>Genome duplication in the teleost fish Tetraodon nigroviridis reveals the early vertebrate proto-karyotype.</title>
        <authorList>
            <person name="Jaillon O."/>
            <person name="Aury J.-M."/>
            <person name="Brunet F."/>
            <person name="Petit J.-L."/>
            <person name="Stange-Thomann N."/>
            <person name="Mauceli E."/>
            <person name="Bouneau L."/>
            <person name="Fischer C."/>
            <person name="Ozouf-Costaz C."/>
            <person name="Bernot A."/>
            <person name="Nicaud S."/>
            <person name="Jaffe D."/>
            <person name="Fisher S."/>
            <person name="Lutfalla G."/>
            <person name="Dossat C."/>
            <person name="Segurens B."/>
            <person name="Dasilva C."/>
            <person name="Salanoubat M."/>
            <person name="Levy M."/>
            <person name="Boudet N."/>
            <person name="Castellano S."/>
            <person name="Anthouard V."/>
            <person name="Jubin C."/>
            <person name="Castelli V."/>
            <person name="Katinka M."/>
            <person name="Vacherie B."/>
            <person name="Biemont C."/>
            <person name="Skalli Z."/>
            <person name="Cattolico L."/>
            <person name="Poulain J."/>
            <person name="De Berardinis V."/>
            <person name="Cruaud C."/>
            <person name="Duprat S."/>
            <person name="Brottier P."/>
            <person name="Coutanceau J.-P."/>
            <person name="Gouzy J."/>
            <person name="Parra G."/>
            <person name="Lardier G."/>
            <person name="Chapple C."/>
            <person name="McKernan K.J."/>
            <person name="McEwan P."/>
            <person name="Bosak S."/>
            <person name="Kellis M."/>
            <person name="Volff J.-N."/>
            <person name="Guigo R."/>
            <person name="Zody M.C."/>
            <person name="Mesirov J."/>
            <person name="Lindblad-Toh K."/>
            <person name="Birren B."/>
            <person name="Nusbaum C."/>
            <person name="Kahn D."/>
            <person name="Robinson-Rechavi M."/>
            <person name="Laudet V."/>
            <person name="Schachter V."/>
            <person name="Quetier F."/>
            <person name="Saurin W."/>
            <person name="Scarpelli C."/>
            <person name="Wincker P."/>
            <person name="Lander E.S."/>
            <person name="Weissenbach J."/>
            <person name="Roest Crollius H."/>
        </authorList>
    </citation>
    <scope>NUCLEOTIDE SEQUENCE [LARGE SCALE GENOMIC DNA]</scope>
</reference>
<dbReference type="InterPro" id="IPR000010">
    <property type="entry name" value="Cystatin_dom"/>
</dbReference>
<dbReference type="MEROPS" id="I25.007"/>
<dbReference type="EMBL" id="CAAE01014760">
    <property type="protein sequence ID" value="CAG05106.1"/>
    <property type="molecule type" value="Genomic_DNA"/>
</dbReference>
<dbReference type="OrthoDB" id="9929365at2759"/>
<dbReference type="AlphaFoldDB" id="Q4S2M6"/>
<dbReference type="GO" id="GO:0005770">
    <property type="term" value="C:late endosome"/>
    <property type="evidence" value="ECO:0007669"/>
    <property type="project" value="TreeGrafter"/>
</dbReference>